<keyword evidence="2" id="KW-1185">Reference proteome</keyword>
<sequence>MRASLLSAATLLGLASQAAAIDPLVIKGSKWFNSKTGAQFFVKGVDYQPDITSTSAVRDPLADTAGCTRDLPFLKELGVNAIRVYQTEPFGNHDQCMSMLSAAGIYVMLDLSTPTETINRDQPTYDVDLLGYYQSKVDTFSKYDNVFAFLAGNEVTNAYNNTGASAYVKAALRDVKAYIKSKKLTIPVGYATNDDADIRWQLQTYFDCGATTDRADFYGINLYEWCGPTATFESSGYADVVKNFTNWDIPVLLTEYGCNAIKPRTFPEVAAIYGSQMTSIFSGGFVYEYVQEANDYGLVQVSGSSGTKTVDFNNFKSALAAVNPSGVSMSSYTPSGKQQSCPAVAVSNDWIASSSLPPMPSNSTCSCMMKTLTCVSKSTTVPTNAGDLATFGTTVSNIFGTVCGTVDCSTVSGNATTGKYGKYSFCDPIQRVSWVMTEWYNNQRNVDGSCDFGGFAKVQSVKSTDDSSCSSQKDDNSNISSSSSNGESSSSTSSSSSSAATAKTPVGATSMAALSVGVVLALLTTTLF</sequence>
<name>A0ACC1M373_9FUNG</name>
<proteinExistence type="predicted"/>
<evidence type="ECO:0000313" key="1">
    <source>
        <dbReference type="EMBL" id="KAJ2893833.1"/>
    </source>
</evidence>
<evidence type="ECO:0000313" key="2">
    <source>
        <dbReference type="Proteomes" id="UP001139981"/>
    </source>
</evidence>
<comment type="caution">
    <text evidence="1">The sequence shown here is derived from an EMBL/GenBank/DDBJ whole genome shotgun (WGS) entry which is preliminary data.</text>
</comment>
<protein>
    <submittedName>
        <fullName evidence="1">1 3-beta-glucanosyltransferase gel4</fullName>
    </submittedName>
</protein>
<accession>A0ACC1M373</accession>
<gene>
    <name evidence="1" type="primary">gel4_2</name>
    <name evidence="1" type="ORF">IWW38_002754</name>
</gene>
<reference evidence="1" key="1">
    <citation type="submission" date="2022-07" db="EMBL/GenBank/DDBJ databases">
        <title>Phylogenomic reconstructions and comparative analyses of Kickxellomycotina fungi.</title>
        <authorList>
            <person name="Reynolds N.K."/>
            <person name="Stajich J.E."/>
            <person name="Barry K."/>
            <person name="Grigoriev I.V."/>
            <person name="Crous P."/>
            <person name="Smith M.E."/>
        </authorList>
    </citation>
    <scope>NUCLEOTIDE SEQUENCE</scope>
    <source>
        <strain evidence="1">CBS 190363</strain>
    </source>
</reference>
<organism evidence="1 2">
    <name type="scientific">Coemansia aciculifera</name>
    <dbReference type="NCBI Taxonomy" id="417176"/>
    <lineage>
        <taxon>Eukaryota</taxon>
        <taxon>Fungi</taxon>
        <taxon>Fungi incertae sedis</taxon>
        <taxon>Zoopagomycota</taxon>
        <taxon>Kickxellomycotina</taxon>
        <taxon>Kickxellomycetes</taxon>
        <taxon>Kickxellales</taxon>
        <taxon>Kickxellaceae</taxon>
        <taxon>Coemansia</taxon>
    </lineage>
</organism>
<dbReference type="EMBL" id="JANBVB010000492">
    <property type="protein sequence ID" value="KAJ2893833.1"/>
    <property type="molecule type" value="Genomic_DNA"/>
</dbReference>
<dbReference type="Proteomes" id="UP001139981">
    <property type="component" value="Unassembled WGS sequence"/>
</dbReference>